<evidence type="ECO:0000313" key="4">
    <source>
        <dbReference type="EMBL" id="NMD88553.1"/>
    </source>
</evidence>
<evidence type="ECO:0000259" key="3">
    <source>
        <dbReference type="Pfam" id="PF07596"/>
    </source>
</evidence>
<dbReference type="Gene3D" id="3.30.700.10">
    <property type="entry name" value="Glycoprotein, Type 4 Pilin"/>
    <property type="match status" value="1"/>
</dbReference>
<keyword evidence="1" id="KW-0488">Methylation</keyword>
<proteinExistence type="predicted"/>
<keyword evidence="2" id="KW-0812">Transmembrane</keyword>
<evidence type="ECO:0000256" key="2">
    <source>
        <dbReference type="SAM" id="Phobius"/>
    </source>
</evidence>
<gene>
    <name evidence="4" type="ORF">HF882_18350</name>
</gene>
<dbReference type="AlphaFoldDB" id="A0A848B1H4"/>
<feature type="transmembrane region" description="Helical" evidence="2">
    <location>
        <begin position="43"/>
        <end position="64"/>
    </location>
</feature>
<sequence length="258" mass="28782">MKSVCRKFNLLVNEIGRIHNFSSRLFRGGEGVHGPAASRHFTLIELLVVIAIIAILAGMLLPALNKARESAHATKCLSNLKQVGSSMTLYISDYNTVPPFNWSDPKNGGTPFSEDSNWVIFLAPYMSSGDAADDAYQHRLPVVWCPKDRMRPFGAGNGNVLSSYAWAQNDEAAKLEDKYWGNTYCGRFEGGSFSINNWAGTIDRLRDFPNRIILRERVNATLPDETGAPHQPVQGEYGTTHCLFADMHVQKVKAYLKW</sequence>
<dbReference type="InterPro" id="IPR012902">
    <property type="entry name" value="N_methyl_site"/>
</dbReference>
<organism evidence="4 5">
    <name type="scientific">Victivallis vadensis</name>
    <dbReference type="NCBI Taxonomy" id="172901"/>
    <lineage>
        <taxon>Bacteria</taxon>
        <taxon>Pseudomonadati</taxon>
        <taxon>Lentisphaerota</taxon>
        <taxon>Lentisphaeria</taxon>
        <taxon>Victivallales</taxon>
        <taxon>Victivallaceae</taxon>
        <taxon>Victivallis</taxon>
    </lineage>
</organism>
<keyword evidence="2" id="KW-0472">Membrane</keyword>
<dbReference type="EMBL" id="JABAEW010000049">
    <property type="protein sequence ID" value="NMD88553.1"/>
    <property type="molecule type" value="Genomic_DNA"/>
</dbReference>
<dbReference type="InterPro" id="IPR045584">
    <property type="entry name" value="Pilin-like"/>
</dbReference>
<dbReference type="SUPFAM" id="SSF54523">
    <property type="entry name" value="Pili subunits"/>
    <property type="match status" value="1"/>
</dbReference>
<dbReference type="NCBIfam" id="TIGR02532">
    <property type="entry name" value="IV_pilin_GFxxxE"/>
    <property type="match status" value="1"/>
</dbReference>
<dbReference type="Proteomes" id="UP000576225">
    <property type="component" value="Unassembled WGS sequence"/>
</dbReference>
<dbReference type="PANTHER" id="PTHR30093">
    <property type="entry name" value="GENERAL SECRETION PATHWAY PROTEIN G"/>
    <property type="match status" value="1"/>
</dbReference>
<dbReference type="Pfam" id="PF07963">
    <property type="entry name" value="N_methyl"/>
    <property type="match status" value="1"/>
</dbReference>
<dbReference type="InterPro" id="IPR011453">
    <property type="entry name" value="DUF1559"/>
</dbReference>
<dbReference type="GO" id="GO:0015627">
    <property type="term" value="C:type II protein secretion system complex"/>
    <property type="evidence" value="ECO:0007669"/>
    <property type="project" value="InterPro"/>
</dbReference>
<keyword evidence="2" id="KW-1133">Transmembrane helix</keyword>
<evidence type="ECO:0000313" key="5">
    <source>
        <dbReference type="Proteomes" id="UP000576225"/>
    </source>
</evidence>
<reference evidence="4 5" key="1">
    <citation type="submission" date="2020-04" db="EMBL/GenBank/DDBJ databases">
        <authorList>
            <person name="Hitch T.C.A."/>
            <person name="Wylensek D."/>
            <person name="Clavel T."/>
        </authorList>
    </citation>
    <scope>NUCLEOTIDE SEQUENCE [LARGE SCALE GENOMIC DNA]</scope>
    <source>
        <strain evidence="4 5">COR2-253-APC-1A</strain>
    </source>
</reference>
<accession>A0A848B1H4</accession>
<dbReference type="PANTHER" id="PTHR30093:SF2">
    <property type="entry name" value="TYPE II SECRETION SYSTEM PROTEIN H"/>
    <property type="match status" value="1"/>
</dbReference>
<dbReference type="GO" id="GO:0015628">
    <property type="term" value="P:protein secretion by the type II secretion system"/>
    <property type="evidence" value="ECO:0007669"/>
    <property type="project" value="InterPro"/>
</dbReference>
<dbReference type="RefSeq" id="WP_168963631.1">
    <property type="nucleotide sequence ID" value="NZ_CAUHRZ010000048.1"/>
</dbReference>
<evidence type="ECO:0000256" key="1">
    <source>
        <dbReference type="ARBA" id="ARBA00022481"/>
    </source>
</evidence>
<comment type="caution">
    <text evidence="4">The sequence shown here is derived from an EMBL/GenBank/DDBJ whole genome shotgun (WGS) entry which is preliminary data.</text>
</comment>
<dbReference type="InterPro" id="IPR000983">
    <property type="entry name" value="Bac_GSPG_pilin"/>
</dbReference>
<dbReference type="PRINTS" id="PR00813">
    <property type="entry name" value="BCTERIALGSPG"/>
</dbReference>
<name>A0A848B1H4_9BACT</name>
<dbReference type="Pfam" id="PF07596">
    <property type="entry name" value="SBP_bac_10"/>
    <property type="match status" value="1"/>
</dbReference>
<feature type="domain" description="DUF1559" evidence="3">
    <location>
        <begin position="66"/>
        <end position="135"/>
    </location>
</feature>
<protein>
    <submittedName>
        <fullName evidence="4">DUF1559 domain-containing protein</fullName>
    </submittedName>
</protein>